<evidence type="ECO:0000256" key="1">
    <source>
        <dbReference type="ARBA" id="ARBA00001561"/>
    </source>
</evidence>
<dbReference type="SMART" id="SM00644">
    <property type="entry name" value="Ami_2"/>
    <property type="match status" value="1"/>
</dbReference>
<evidence type="ECO:0000256" key="7">
    <source>
        <dbReference type="ARBA" id="ARBA00023316"/>
    </source>
</evidence>
<keyword evidence="10" id="KW-1185">Reference proteome</keyword>
<evidence type="ECO:0000256" key="5">
    <source>
        <dbReference type="ARBA" id="ARBA00022969"/>
    </source>
</evidence>
<dbReference type="CDD" id="cd06583">
    <property type="entry name" value="PGRP"/>
    <property type="match status" value="1"/>
</dbReference>
<protein>
    <recommendedName>
        <fullName evidence="3">N-acetylmuramoyl-L-alanine amidase</fullName>
        <ecNumber evidence="3">3.5.1.28</ecNumber>
    </recommendedName>
</protein>
<comment type="caution">
    <text evidence="9">The sequence shown here is derived from an EMBL/GenBank/DDBJ whole genome shotgun (WGS) entry which is preliminary data.</text>
</comment>
<proteinExistence type="inferred from homology"/>
<dbReference type="GO" id="GO:0009253">
    <property type="term" value="P:peptidoglycan catabolic process"/>
    <property type="evidence" value="ECO:0007669"/>
    <property type="project" value="InterPro"/>
</dbReference>
<keyword evidence="5" id="KW-0749">Sporulation</keyword>
<keyword evidence="4" id="KW-0378">Hydrolase</keyword>
<evidence type="ECO:0000259" key="8">
    <source>
        <dbReference type="SMART" id="SM00644"/>
    </source>
</evidence>
<evidence type="ECO:0000256" key="6">
    <source>
        <dbReference type="ARBA" id="ARBA00023287"/>
    </source>
</evidence>
<dbReference type="GO" id="GO:0030435">
    <property type="term" value="P:sporulation resulting in formation of a cellular spore"/>
    <property type="evidence" value="ECO:0007669"/>
    <property type="project" value="UniProtKB-KW"/>
</dbReference>
<comment type="catalytic activity">
    <reaction evidence="1">
        <text>Hydrolyzes the link between N-acetylmuramoyl residues and L-amino acid residues in certain cell-wall glycopeptides.</text>
        <dbReference type="EC" id="3.5.1.28"/>
    </reaction>
</comment>
<dbReference type="GO" id="GO:0008745">
    <property type="term" value="F:N-acetylmuramoyl-L-alanine amidase activity"/>
    <property type="evidence" value="ECO:0007669"/>
    <property type="project" value="UniProtKB-EC"/>
</dbReference>
<evidence type="ECO:0000256" key="3">
    <source>
        <dbReference type="ARBA" id="ARBA00011901"/>
    </source>
</evidence>
<dbReference type="InterPro" id="IPR036505">
    <property type="entry name" value="Amidase/PGRP_sf"/>
</dbReference>
<dbReference type="Gene3D" id="3.40.80.10">
    <property type="entry name" value="Peptidoglycan recognition protein-like"/>
    <property type="match status" value="1"/>
</dbReference>
<dbReference type="GO" id="GO:0030420">
    <property type="term" value="P:establishment of competence for transformation"/>
    <property type="evidence" value="ECO:0007669"/>
    <property type="project" value="UniProtKB-KW"/>
</dbReference>
<dbReference type="RefSeq" id="WP_186949553.1">
    <property type="nucleotide sequence ID" value="NZ_JACOPL010000002.1"/>
</dbReference>
<name>A0A923LSI9_9FIRM</name>
<dbReference type="EC" id="3.5.1.28" evidence="3"/>
<evidence type="ECO:0000256" key="4">
    <source>
        <dbReference type="ARBA" id="ARBA00022801"/>
    </source>
</evidence>
<dbReference type="AlphaFoldDB" id="A0A923LSI9"/>
<evidence type="ECO:0000313" key="9">
    <source>
        <dbReference type="EMBL" id="MBC5724490.1"/>
    </source>
</evidence>
<comment type="similarity">
    <text evidence="2">Belongs to the N-acetylmuramoyl-L-alanine amidase 2 family.</text>
</comment>
<dbReference type="Pfam" id="PF01510">
    <property type="entry name" value="Amidase_2"/>
    <property type="match status" value="1"/>
</dbReference>
<keyword evidence="6" id="KW-0178">Competence</keyword>
<dbReference type="SUPFAM" id="SSF55846">
    <property type="entry name" value="N-acetylmuramoyl-L-alanine amidase-like"/>
    <property type="match status" value="1"/>
</dbReference>
<sequence length="227" mass="25436">MKIAGFYSGKKGKKRPNRRPLLLAVLLLASFAAGMLTHRAISRPPQPDAGLSYIEDIPVYTDFLPEGSRARPGEKREIKYLVIHETDNFSAGATAAAHNSFIHQNADAQENIVSWHYTVDDHEIYHHLPDDETAYHAGDQMKRNGGNKNGVGIEMCVNEDGNYEQTLINTEKLCARLLLEYGLGPKALRKHEDFSGKVCPARLIGDGRWEEFCTAVEQRYVELKAAR</sequence>
<dbReference type="PANTHER" id="PTHR30417:SF11">
    <property type="entry name" value="N-ACETYLMURAMOYL-L-ALANINE AMIDASE XLYA"/>
    <property type="match status" value="1"/>
</dbReference>
<dbReference type="Proteomes" id="UP000606499">
    <property type="component" value="Unassembled WGS sequence"/>
</dbReference>
<keyword evidence="7" id="KW-0961">Cell wall biogenesis/degradation</keyword>
<accession>A0A923LSI9</accession>
<feature type="domain" description="N-acetylmuramoyl-L-alanine amidase" evidence="8">
    <location>
        <begin position="68"/>
        <end position="208"/>
    </location>
</feature>
<reference evidence="9" key="1">
    <citation type="submission" date="2020-08" db="EMBL/GenBank/DDBJ databases">
        <title>Genome public.</title>
        <authorList>
            <person name="Liu C."/>
            <person name="Sun Q."/>
        </authorList>
    </citation>
    <scope>NUCLEOTIDE SEQUENCE</scope>
    <source>
        <strain evidence="9">NSJ-28</strain>
    </source>
</reference>
<gene>
    <name evidence="9" type="ORF">H8S45_03260</name>
</gene>
<evidence type="ECO:0000313" key="10">
    <source>
        <dbReference type="Proteomes" id="UP000606499"/>
    </source>
</evidence>
<dbReference type="PANTHER" id="PTHR30417">
    <property type="entry name" value="N-ACETYLMURAMOYL-L-ALANINE AMIDASE AMID"/>
    <property type="match status" value="1"/>
</dbReference>
<dbReference type="EMBL" id="JACOPL010000002">
    <property type="protein sequence ID" value="MBC5724490.1"/>
    <property type="molecule type" value="Genomic_DNA"/>
</dbReference>
<dbReference type="InterPro" id="IPR002502">
    <property type="entry name" value="Amidase_domain"/>
</dbReference>
<dbReference type="GO" id="GO:0009254">
    <property type="term" value="P:peptidoglycan turnover"/>
    <property type="evidence" value="ECO:0007669"/>
    <property type="project" value="TreeGrafter"/>
</dbReference>
<evidence type="ECO:0000256" key="2">
    <source>
        <dbReference type="ARBA" id="ARBA00007553"/>
    </source>
</evidence>
<organism evidence="9 10">
    <name type="scientific">Agathobaculum faecis</name>
    <dbReference type="NCBI Taxonomy" id="2763013"/>
    <lineage>
        <taxon>Bacteria</taxon>
        <taxon>Bacillati</taxon>
        <taxon>Bacillota</taxon>
        <taxon>Clostridia</taxon>
        <taxon>Eubacteriales</taxon>
        <taxon>Butyricicoccaceae</taxon>
        <taxon>Agathobaculum</taxon>
    </lineage>
</organism>
<dbReference type="GO" id="GO:0071555">
    <property type="term" value="P:cell wall organization"/>
    <property type="evidence" value="ECO:0007669"/>
    <property type="project" value="UniProtKB-KW"/>
</dbReference>
<dbReference type="InterPro" id="IPR051206">
    <property type="entry name" value="NAMLAA_amidase_2"/>
</dbReference>